<evidence type="ECO:0000256" key="3">
    <source>
        <dbReference type="ARBA" id="ARBA00022801"/>
    </source>
</evidence>
<evidence type="ECO:0000259" key="8">
    <source>
        <dbReference type="Pfam" id="PF14509"/>
    </source>
</evidence>
<evidence type="ECO:0000256" key="2">
    <source>
        <dbReference type="ARBA" id="ARBA00011245"/>
    </source>
</evidence>
<dbReference type="InterPro" id="IPR013785">
    <property type="entry name" value="Aldolase_TIM"/>
</dbReference>
<proteinExistence type="predicted"/>
<dbReference type="KEGG" id="pseg:D3H65_12615"/>
<sequence>MNAKSLWLGSLLLGMILPCFAQKKYSLSSPDKTIQVSISIGDSITYAVSLDGKALLTAAPIAFQTSADKNAQWKVSKALTTAKDELLKPVVQQKTAELRDQYNQLHVDFANGLSLEWRAYDNGIAWHWITNHQTAYTVLKEQALFGLEAHGRAWYPQEDGFFSHNERQYRNYRIDSIDDKKLASLPALFESQGAKLLITESSLFNYAGMWLRGKGNGQLQAVFPHYPKEKKVTSDRDERVNSREDFIARVSGPQAFPWRIVMIARTDAAILTNQLPYQLGRPATGDYSWVKPGKVQWDWWHYNNIYGVDFRAGINNDTYKYYIDFAAKYGIEYVLLDEGWCDTRDLMKQAPGINVEELARYAREKKVDLLLWTSWLVLDKQLDTALKVFAQWGIKGIKVDFMQRDDQDMVNYYEKVSKAAAAHHMLVDFHGAYKPTGWLRTYPNVMTSEGVLGNEISKFAGSIDPEHTTTIPFTRMAAGPMDFTPGGMLNAQKNAWAAVPGEPLTLGTRCNQLAMYVIYESPLQMLCDMPTHYYREPEAMEFLRAVPSVWTNTVPLQAKVGDYVAIARQAANGDWFVGAMTDWTPRDLALDLSFLPEGKWRMQVWKDGPNADRNAKDCAVETTTVDRTSKLIMKLAKGGGYVARIVRL</sequence>
<dbReference type="Pfam" id="PF10566">
    <property type="entry name" value="Glyco_hydro_97"/>
    <property type="match status" value="1"/>
</dbReference>
<dbReference type="Proteomes" id="UP000263900">
    <property type="component" value="Chromosome"/>
</dbReference>
<gene>
    <name evidence="9" type="ORF">D3H65_12615</name>
</gene>
<dbReference type="InterPro" id="IPR013780">
    <property type="entry name" value="Glyco_hydro_b"/>
</dbReference>
<dbReference type="InterPro" id="IPR029483">
    <property type="entry name" value="GH97_C"/>
</dbReference>
<feature type="domain" description="Glycosyl-hydrolase 97 N-terminal" evidence="7">
    <location>
        <begin position="27"/>
        <end position="282"/>
    </location>
</feature>
<dbReference type="InterPro" id="IPR052720">
    <property type="entry name" value="Glycosyl_hydrolase_97"/>
</dbReference>
<evidence type="ECO:0000256" key="5">
    <source>
        <dbReference type="ARBA" id="ARBA00023295"/>
    </source>
</evidence>
<dbReference type="InterPro" id="IPR017853">
    <property type="entry name" value="GH"/>
</dbReference>
<name>A0A3B7MT10_9BACT</name>
<reference evidence="9 10" key="1">
    <citation type="submission" date="2018-09" db="EMBL/GenBank/DDBJ databases">
        <title>Genome sequencing of strain 6GH32-13.</title>
        <authorList>
            <person name="Weon H.-Y."/>
            <person name="Heo J."/>
            <person name="Kwon S.-W."/>
        </authorList>
    </citation>
    <scope>NUCLEOTIDE SEQUENCE [LARGE SCALE GENOMIC DNA]</scope>
    <source>
        <strain evidence="9 10">5GH32-13</strain>
    </source>
</reference>
<keyword evidence="3 9" id="KW-0378">Hydrolase</keyword>
<evidence type="ECO:0000313" key="9">
    <source>
        <dbReference type="EMBL" id="AXY74775.1"/>
    </source>
</evidence>
<keyword evidence="5" id="KW-0326">Glycosidase</keyword>
<dbReference type="EMBL" id="CP032157">
    <property type="protein sequence ID" value="AXY74775.1"/>
    <property type="molecule type" value="Genomic_DNA"/>
</dbReference>
<dbReference type="Gene3D" id="3.20.20.70">
    <property type="entry name" value="Aldolase class I"/>
    <property type="match status" value="1"/>
</dbReference>
<dbReference type="InterPro" id="IPR029486">
    <property type="entry name" value="GH97_N"/>
</dbReference>
<evidence type="ECO:0000256" key="4">
    <source>
        <dbReference type="ARBA" id="ARBA00022837"/>
    </source>
</evidence>
<comment type="cofactor">
    <cofactor evidence="1">
        <name>Ca(2+)</name>
        <dbReference type="ChEBI" id="CHEBI:29108"/>
    </cofactor>
</comment>
<evidence type="ECO:0000259" key="7">
    <source>
        <dbReference type="Pfam" id="PF14508"/>
    </source>
</evidence>
<evidence type="ECO:0000313" key="10">
    <source>
        <dbReference type="Proteomes" id="UP000263900"/>
    </source>
</evidence>
<dbReference type="Pfam" id="PF14509">
    <property type="entry name" value="GH97_C"/>
    <property type="match status" value="1"/>
</dbReference>
<evidence type="ECO:0000256" key="1">
    <source>
        <dbReference type="ARBA" id="ARBA00001913"/>
    </source>
</evidence>
<feature type="domain" description="Glycosyl-hydrolase 97 catalytic" evidence="6">
    <location>
        <begin position="299"/>
        <end position="451"/>
    </location>
</feature>
<dbReference type="GO" id="GO:0030246">
    <property type="term" value="F:carbohydrate binding"/>
    <property type="evidence" value="ECO:0007669"/>
    <property type="project" value="InterPro"/>
</dbReference>
<dbReference type="Pfam" id="PF14508">
    <property type="entry name" value="GH97_N"/>
    <property type="match status" value="1"/>
</dbReference>
<protein>
    <submittedName>
        <fullName evidence="9">Glycoside hydrolase family 97 protein</fullName>
    </submittedName>
</protein>
<dbReference type="InterPro" id="IPR014718">
    <property type="entry name" value="GH-type_carb-bd"/>
</dbReference>
<dbReference type="GO" id="GO:0016798">
    <property type="term" value="F:hydrolase activity, acting on glycosyl bonds"/>
    <property type="evidence" value="ECO:0007669"/>
    <property type="project" value="UniProtKB-KW"/>
</dbReference>
<keyword evidence="10" id="KW-1185">Reference proteome</keyword>
<dbReference type="PANTHER" id="PTHR35803:SF2">
    <property type="entry name" value="RETAINING ALPHA-GALACTOSIDASE"/>
    <property type="match status" value="1"/>
</dbReference>
<dbReference type="PANTHER" id="PTHR35803">
    <property type="entry name" value="GLUCAN 1,4-ALPHA-GLUCOSIDASE SUSB-RELATED"/>
    <property type="match status" value="1"/>
</dbReference>
<dbReference type="RefSeq" id="WP_119050658.1">
    <property type="nucleotide sequence ID" value="NZ_CP032157.1"/>
</dbReference>
<dbReference type="Gene3D" id="2.70.98.10">
    <property type="match status" value="1"/>
</dbReference>
<dbReference type="Gene3D" id="2.60.40.1180">
    <property type="entry name" value="Golgi alpha-mannosidase II"/>
    <property type="match status" value="1"/>
</dbReference>
<dbReference type="SUPFAM" id="SSF51445">
    <property type="entry name" value="(Trans)glycosidases"/>
    <property type="match status" value="1"/>
</dbReference>
<accession>A0A3B7MT10</accession>
<feature type="domain" description="Glycosyl-hydrolase 97 C-terminal oligomerisation" evidence="8">
    <location>
        <begin position="549"/>
        <end position="645"/>
    </location>
</feature>
<keyword evidence="4" id="KW-0106">Calcium</keyword>
<organism evidence="9 10">
    <name type="scientific">Paraflavitalea soli</name>
    <dbReference type="NCBI Taxonomy" id="2315862"/>
    <lineage>
        <taxon>Bacteria</taxon>
        <taxon>Pseudomonadati</taxon>
        <taxon>Bacteroidota</taxon>
        <taxon>Chitinophagia</taxon>
        <taxon>Chitinophagales</taxon>
        <taxon>Chitinophagaceae</taxon>
        <taxon>Paraflavitalea</taxon>
    </lineage>
</organism>
<dbReference type="AlphaFoldDB" id="A0A3B7MT10"/>
<evidence type="ECO:0000259" key="6">
    <source>
        <dbReference type="Pfam" id="PF10566"/>
    </source>
</evidence>
<dbReference type="OrthoDB" id="57532at2"/>
<comment type="subunit">
    <text evidence="2">Monomer.</text>
</comment>
<dbReference type="InterPro" id="IPR019563">
    <property type="entry name" value="GH97_catalytic"/>
</dbReference>